<dbReference type="OrthoDB" id="10337599at2759"/>
<organism evidence="1 2">
    <name type="scientific">Rhizophagus irregularis</name>
    <dbReference type="NCBI Taxonomy" id="588596"/>
    <lineage>
        <taxon>Eukaryota</taxon>
        <taxon>Fungi</taxon>
        <taxon>Fungi incertae sedis</taxon>
        <taxon>Mucoromycota</taxon>
        <taxon>Glomeromycotina</taxon>
        <taxon>Glomeromycetes</taxon>
        <taxon>Glomerales</taxon>
        <taxon>Glomeraceae</taxon>
        <taxon>Rhizophagus</taxon>
    </lineage>
</organism>
<dbReference type="AlphaFoldDB" id="A0A2I1EDK3"/>
<dbReference type="Proteomes" id="UP000232688">
    <property type="component" value="Unassembled WGS sequence"/>
</dbReference>
<comment type="caution">
    <text evidence="1">The sequence shown here is derived from an EMBL/GenBank/DDBJ whole genome shotgun (WGS) entry which is preliminary data.</text>
</comment>
<proteinExistence type="predicted"/>
<sequence>MEALFNCLFLNTDSLIPIPIYNNENGSSVEFAPQAKIELKPLVKTLNFINEKTPSIPSGMVAKRDLGLRGDLNIAMWITFIQSPS</sequence>
<reference evidence="1 2" key="1">
    <citation type="submission" date="2017-10" db="EMBL/GenBank/DDBJ databases">
        <title>Extensive intraspecific genome diversity in a model arbuscular mycorrhizal fungus.</title>
        <authorList>
            <person name="Chen E.C.H."/>
            <person name="Morin E."/>
            <person name="Baudet D."/>
            <person name="Noel J."/>
            <person name="Ndikumana S."/>
            <person name="Charron P."/>
            <person name="St-Onge C."/>
            <person name="Giorgi J."/>
            <person name="Grigoriev I.V."/>
            <person name="Roux C."/>
            <person name="Martin F.M."/>
            <person name="Corradi N."/>
        </authorList>
    </citation>
    <scope>NUCLEOTIDE SEQUENCE [LARGE SCALE GENOMIC DNA]</scope>
    <source>
        <strain evidence="1 2">A1</strain>
    </source>
</reference>
<dbReference type="EMBL" id="LLXH01000254">
    <property type="protein sequence ID" value="PKC69854.1"/>
    <property type="molecule type" value="Genomic_DNA"/>
</dbReference>
<name>A0A2I1EDK3_9GLOM</name>
<protein>
    <submittedName>
        <fullName evidence="1">Uncharacterized protein</fullName>
    </submittedName>
</protein>
<gene>
    <name evidence="1" type="ORF">RhiirA1_455464</name>
</gene>
<dbReference type="VEuPathDB" id="FungiDB:FUN_003357"/>
<evidence type="ECO:0000313" key="2">
    <source>
        <dbReference type="Proteomes" id="UP000232688"/>
    </source>
</evidence>
<accession>A0A2I1EDK3</accession>
<evidence type="ECO:0000313" key="1">
    <source>
        <dbReference type="EMBL" id="PKC69854.1"/>
    </source>
</evidence>
<dbReference type="VEuPathDB" id="FungiDB:RhiirA1_455464"/>
<reference evidence="1 2" key="2">
    <citation type="submission" date="2017-10" db="EMBL/GenBank/DDBJ databases">
        <title>Genome analyses suggest a sexual origin of heterokaryosis in a supposedly ancient asexual fungus.</title>
        <authorList>
            <person name="Corradi N."/>
            <person name="Sedzielewska K."/>
            <person name="Noel J."/>
            <person name="Charron P."/>
            <person name="Farinelli L."/>
            <person name="Marton T."/>
            <person name="Kruger M."/>
            <person name="Pelin A."/>
            <person name="Brachmann A."/>
            <person name="Corradi N."/>
        </authorList>
    </citation>
    <scope>NUCLEOTIDE SEQUENCE [LARGE SCALE GENOMIC DNA]</scope>
    <source>
        <strain evidence="1 2">A1</strain>
    </source>
</reference>